<feature type="transmembrane region" description="Helical" evidence="6">
    <location>
        <begin position="155"/>
        <end position="178"/>
    </location>
</feature>
<feature type="transmembrane region" description="Helical" evidence="6">
    <location>
        <begin position="390"/>
        <end position="411"/>
    </location>
</feature>
<proteinExistence type="predicted"/>
<comment type="subcellular location">
    <subcellularLocation>
        <location evidence="1">Cell membrane</location>
        <topology evidence="1">Multi-pass membrane protein</topology>
    </subcellularLocation>
</comment>
<feature type="transmembrane region" description="Helical" evidence="6">
    <location>
        <begin position="249"/>
        <end position="269"/>
    </location>
</feature>
<feature type="domain" description="Na+/H+ antiporter NhaC-like C-terminal" evidence="7">
    <location>
        <begin position="176"/>
        <end position="460"/>
    </location>
</feature>
<comment type="caution">
    <text evidence="8">The sequence shown here is derived from an EMBL/GenBank/DDBJ whole genome shotgun (WGS) entry which is preliminary data.</text>
</comment>
<evidence type="ECO:0000256" key="3">
    <source>
        <dbReference type="ARBA" id="ARBA00022692"/>
    </source>
</evidence>
<evidence type="ECO:0000259" key="7">
    <source>
        <dbReference type="Pfam" id="PF03553"/>
    </source>
</evidence>
<keyword evidence="4 6" id="KW-1133">Transmembrane helix</keyword>
<evidence type="ECO:0000256" key="5">
    <source>
        <dbReference type="ARBA" id="ARBA00023136"/>
    </source>
</evidence>
<dbReference type="RefSeq" id="WP_046520395.1">
    <property type="nucleotide sequence ID" value="NZ_LAVS01000034.1"/>
</dbReference>
<dbReference type="GO" id="GO:0005886">
    <property type="term" value="C:plasma membrane"/>
    <property type="evidence" value="ECO:0007669"/>
    <property type="project" value="UniProtKB-SubCell"/>
</dbReference>
<evidence type="ECO:0000256" key="6">
    <source>
        <dbReference type="SAM" id="Phobius"/>
    </source>
</evidence>
<dbReference type="PANTHER" id="PTHR43478:SF1">
    <property type="entry name" value="NA+_H+ ANTIPORTER NHAC-LIKE C-TERMINAL DOMAIN-CONTAINING PROTEIN"/>
    <property type="match status" value="1"/>
</dbReference>
<sequence>MPDSLSLLPALLAIVVVIWRKEVILALILAVACAEVLLYLKQPELSVFAALLYGPVQSLERIISVTSSADNSRILLFSLLIGALMAYMRDSGGVSAMVDWFIRKGVARTKRQAGFISYGIGILVFIESNLSALTAGIVSRGLYDKFNMSRARLAYIVDSTSAPVCILILLNGWGAYVLGLLSTYTLPESAVSVLIGTIPLNFYALFTLIVVFYTIYTDKVYGPMKQAEFELNTVASHSDIDTPPSSMSLMLVPLLTLIVGMVGFMLWTGNGSLVEGSGAKAALYATTLACVVAYGLMALSRKFNHQQLVNIGFRGMGELLPLVSIVLLSLALGSAMKDLGTGAYVASFVKGSTPLVLIPALLFIAGAVISFTTGTSWGTFAILIPIGMPLVEMLGLPPSLILAAILSGGIWGDHCSPISDTTVVSAVASGCDLLEHVKTQLPYALFCGVLALIAFLISGFVMIGR</sequence>
<reference evidence="8 9" key="1">
    <citation type="submission" date="2018-11" db="EMBL/GenBank/DDBJ databases">
        <title>Draft genome analysis of Rheinheimera mesophila isolated from an industrial waste site.</title>
        <authorList>
            <person name="Yu Q."/>
            <person name="Qi Y."/>
            <person name="Zhang H."/>
            <person name="Lu Y."/>
            <person name="Pu J."/>
        </authorList>
    </citation>
    <scope>NUCLEOTIDE SEQUENCE [LARGE SCALE GENOMIC DNA]</scope>
    <source>
        <strain evidence="8 9">IITR13</strain>
    </source>
</reference>
<dbReference type="OrthoDB" id="9762978at2"/>
<keyword evidence="5 6" id="KW-0472">Membrane</keyword>
<protein>
    <submittedName>
        <fullName evidence="8">Sodium:proton antiporter</fullName>
    </submittedName>
</protein>
<feature type="transmembrane region" description="Helical" evidence="6">
    <location>
        <begin position="443"/>
        <end position="463"/>
    </location>
</feature>
<evidence type="ECO:0000313" key="9">
    <source>
        <dbReference type="Proteomes" id="UP000276260"/>
    </source>
</evidence>
<feature type="transmembrane region" description="Helical" evidence="6">
    <location>
        <begin position="356"/>
        <end position="383"/>
    </location>
</feature>
<keyword evidence="2" id="KW-1003">Cell membrane</keyword>
<evidence type="ECO:0000256" key="2">
    <source>
        <dbReference type="ARBA" id="ARBA00022475"/>
    </source>
</evidence>
<feature type="transmembrane region" description="Helical" evidence="6">
    <location>
        <begin position="319"/>
        <end position="336"/>
    </location>
</feature>
<organism evidence="8 9">
    <name type="scientific">Rheinheimera mesophila</name>
    <dbReference type="NCBI Taxonomy" id="1547515"/>
    <lineage>
        <taxon>Bacteria</taxon>
        <taxon>Pseudomonadati</taxon>
        <taxon>Pseudomonadota</taxon>
        <taxon>Gammaproteobacteria</taxon>
        <taxon>Chromatiales</taxon>
        <taxon>Chromatiaceae</taxon>
        <taxon>Rheinheimera</taxon>
    </lineage>
</organism>
<evidence type="ECO:0000256" key="4">
    <source>
        <dbReference type="ARBA" id="ARBA00022989"/>
    </source>
</evidence>
<accession>A0A3P3QNS2</accession>
<dbReference type="InterPro" id="IPR018461">
    <property type="entry name" value="Na/H_Antiport_NhaC-like_C"/>
</dbReference>
<evidence type="ECO:0000256" key="1">
    <source>
        <dbReference type="ARBA" id="ARBA00004651"/>
    </source>
</evidence>
<feature type="transmembrane region" description="Helical" evidence="6">
    <location>
        <begin position="190"/>
        <end position="216"/>
    </location>
</feature>
<dbReference type="AlphaFoldDB" id="A0A3P3QNS2"/>
<keyword evidence="9" id="KW-1185">Reference proteome</keyword>
<feature type="transmembrane region" description="Helical" evidence="6">
    <location>
        <begin position="118"/>
        <end position="143"/>
    </location>
</feature>
<feature type="transmembrane region" description="Helical" evidence="6">
    <location>
        <begin position="281"/>
        <end position="299"/>
    </location>
</feature>
<dbReference type="Proteomes" id="UP000276260">
    <property type="component" value="Unassembled WGS sequence"/>
</dbReference>
<keyword evidence="3 6" id="KW-0812">Transmembrane</keyword>
<gene>
    <name evidence="8" type="ORF">EIK76_01980</name>
</gene>
<name>A0A3P3QNS2_9GAMM</name>
<feature type="transmembrane region" description="Helical" evidence="6">
    <location>
        <begin position="74"/>
        <end position="98"/>
    </location>
</feature>
<evidence type="ECO:0000313" key="8">
    <source>
        <dbReference type="EMBL" id="RRJ22876.1"/>
    </source>
</evidence>
<dbReference type="EMBL" id="RRCF01000001">
    <property type="protein sequence ID" value="RRJ22876.1"/>
    <property type="molecule type" value="Genomic_DNA"/>
</dbReference>
<dbReference type="Pfam" id="PF03553">
    <property type="entry name" value="Na_H_antiporter"/>
    <property type="match status" value="1"/>
</dbReference>
<dbReference type="PANTHER" id="PTHR43478">
    <property type="entry name" value="NA+/H+ ANTIPORTER-RELATED"/>
    <property type="match status" value="1"/>
</dbReference>